<sequence>MSKLFKSIIISIILLLTTNILLVHAQIEYESNPLFNANLIISDQDFTNYQSMTLEEIQSFLETKGTLGSYIDPMANLRASFIIFTAANDYQINPQVLLTLIQKEQSLVDDPSPSKRQLDWAAGYSCYNGSCDENYRGFTMQIRGAARKFMVGYWPDLVSSNCTFTNWCVNKPKRTQDNILVTPGSKATCALYTYNPYRGNTIVNGLKIGANYNFWKIWNRWFGISKYPDGTLLKAKGQAKVFVIKDGQKRWITSFAALTTRFNPNNIIEVTEEMLSSYPEGPAIRYPLFTLLKTPNGSIYLIDRDSKRIIVSWEVFRLIGFNPEEIEEVDFTDVNDIPDGIPITLTDSYPTGAVLKVQGNNDLYYVENGYRYPIIDEIIRLNQYSYLKPITVTTLEIEKYQLREQIKFSDGTLLKASNDNKVYVISQGTRRLIPTADIFVNYGYSWSNIIEVSQQVLELHPLGESLSNL</sequence>
<protein>
    <submittedName>
        <fullName evidence="1">Uncharacterized protein</fullName>
    </submittedName>
</protein>
<evidence type="ECO:0000313" key="1">
    <source>
        <dbReference type="EMBL" id="PIZ98657.1"/>
    </source>
</evidence>
<accession>A0A2M7VDX0</accession>
<proteinExistence type="predicted"/>
<organism evidence="1 2">
    <name type="scientific">Candidatus Komeilibacteria bacterium CG_4_10_14_0_2_um_filter_37_10</name>
    <dbReference type="NCBI Taxonomy" id="1974470"/>
    <lineage>
        <taxon>Bacteria</taxon>
        <taxon>Candidatus Komeiliibacteriota</taxon>
    </lineage>
</organism>
<evidence type="ECO:0000313" key="2">
    <source>
        <dbReference type="Proteomes" id="UP000230405"/>
    </source>
</evidence>
<name>A0A2M7VDX0_9BACT</name>
<gene>
    <name evidence="1" type="ORF">COX77_03970</name>
</gene>
<dbReference type="AlphaFoldDB" id="A0A2M7VDX0"/>
<dbReference type="EMBL" id="PFPO01000073">
    <property type="protein sequence ID" value="PIZ98657.1"/>
    <property type="molecule type" value="Genomic_DNA"/>
</dbReference>
<comment type="caution">
    <text evidence="1">The sequence shown here is derived from an EMBL/GenBank/DDBJ whole genome shotgun (WGS) entry which is preliminary data.</text>
</comment>
<dbReference type="Proteomes" id="UP000230405">
    <property type="component" value="Unassembled WGS sequence"/>
</dbReference>
<reference evidence="2" key="1">
    <citation type="submission" date="2017-09" db="EMBL/GenBank/DDBJ databases">
        <title>Depth-based differentiation of microbial function through sediment-hosted aquifers and enrichment of novel symbionts in the deep terrestrial subsurface.</title>
        <authorList>
            <person name="Probst A.J."/>
            <person name="Ladd B."/>
            <person name="Jarett J.K."/>
            <person name="Geller-Mcgrath D.E."/>
            <person name="Sieber C.M.K."/>
            <person name="Emerson J.B."/>
            <person name="Anantharaman K."/>
            <person name="Thomas B.C."/>
            <person name="Malmstrom R."/>
            <person name="Stieglmeier M."/>
            <person name="Klingl A."/>
            <person name="Woyke T."/>
            <person name="Ryan C.M."/>
            <person name="Banfield J.F."/>
        </authorList>
    </citation>
    <scope>NUCLEOTIDE SEQUENCE [LARGE SCALE GENOMIC DNA]</scope>
</reference>